<keyword evidence="2" id="KW-1133">Transmembrane helix</keyword>
<gene>
    <name evidence="3" type="ORF">ACFQ4B_30485</name>
</gene>
<dbReference type="Proteomes" id="UP001597180">
    <property type="component" value="Unassembled WGS sequence"/>
</dbReference>
<protein>
    <submittedName>
        <fullName evidence="3">PepSY-associated TM helix domain-containing protein</fullName>
    </submittedName>
</protein>
<proteinExistence type="predicted"/>
<feature type="transmembrane region" description="Helical" evidence="2">
    <location>
        <begin position="123"/>
        <end position="143"/>
    </location>
</feature>
<accession>A0ABW3UVU1</accession>
<feature type="compositionally biased region" description="Low complexity" evidence="1">
    <location>
        <begin position="50"/>
        <end position="66"/>
    </location>
</feature>
<evidence type="ECO:0000256" key="1">
    <source>
        <dbReference type="SAM" id="MobiDB-lite"/>
    </source>
</evidence>
<feature type="region of interest" description="Disordered" evidence="1">
    <location>
        <begin position="48"/>
        <end position="94"/>
    </location>
</feature>
<reference evidence="4" key="1">
    <citation type="journal article" date="2019" name="Int. J. Syst. Evol. Microbiol.">
        <title>The Global Catalogue of Microorganisms (GCM) 10K type strain sequencing project: providing services to taxonomists for standard genome sequencing and annotation.</title>
        <authorList>
            <consortium name="The Broad Institute Genomics Platform"/>
            <consortium name="The Broad Institute Genome Sequencing Center for Infectious Disease"/>
            <person name="Wu L."/>
            <person name="Ma J."/>
        </authorList>
    </citation>
    <scope>NUCLEOTIDE SEQUENCE [LARGE SCALE GENOMIC DNA]</scope>
    <source>
        <strain evidence="4">CCUG 53270</strain>
    </source>
</reference>
<dbReference type="EMBL" id="JBHTLU010000045">
    <property type="protein sequence ID" value="MFD1224444.1"/>
    <property type="molecule type" value="Genomic_DNA"/>
</dbReference>
<keyword evidence="4" id="KW-1185">Reference proteome</keyword>
<evidence type="ECO:0000313" key="3">
    <source>
        <dbReference type="EMBL" id="MFD1224444.1"/>
    </source>
</evidence>
<dbReference type="InterPro" id="IPR005625">
    <property type="entry name" value="PepSY-ass_TM"/>
</dbReference>
<dbReference type="Pfam" id="PF03929">
    <property type="entry name" value="PepSY_TM"/>
    <property type="match status" value="1"/>
</dbReference>
<comment type="caution">
    <text evidence="3">The sequence shown here is derived from an EMBL/GenBank/DDBJ whole genome shotgun (WGS) entry which is preliminary data.</text>
</comment>
<evidence type="ECO:0000313" key="4">
    <source>
        <dbReference type="Proteomes" id="UP001597180"/>
    </source>
</evidence>
<name>A0ABW3UVU1_9BACL</name>
<dbReference type="RefSeq" id="WP_345586491.1">
    <property type="nucleotide sequence ID" value="NZ_BAABJG010000004.1"/>
</dbReference>
<evidence type="ECO:0000256" key="2">
    <source>
        <dbReference type="SAM" id="Phobius"/>
    </source>
</evidence>
<sequence length="156" mass="16468">MKRTRQLHLWIGLICSIFILIESVTGLLLSERWLVGSGGMDMKPPQAITQSAAAGQDSGASDQASANTGRALANRPDGASDTANRQAFKGGDRGGEAGGVMGVIRGLHEGRIGQTDVKWLVDLTAVGMIVLTVTGITLSIKTLRAQSISRRKKQQA</sequence>
<keyword evidence="2" id="KW-0812">Transmembrane</keyword>
<organism evidence="3 4">
    <name type="scientific">Paenibacillus vulneris</name>
    <dbReference type="NCBI Taxonomy" id="1133364"/>
    <lineage>
        <taxon>Bacteria</taxon>
        <taxon>Bacillati</taxon>
        <taxon>Bacillota</taxon>
        <taxon>Bacilli</taxon>
        <taxon>Bacillales</taxon>
        <taxon>Paenibacillaceae</taxon>
        <taxon>Paenibacillus</taxon>
    </lineage>
</organism>
<feature type="transmembrane region" description="Helical" evidence="2">
    <location>
        <begin position="7"/>
        <end position="29"/>
    </location>
</feature>
<keyword evidence="2" id="KW-0472">Membrane</keyword>